<name>A0A1X0QDT5_9MICR</name>
<protein>
    <recommendedName>
        <fullName evidence="1">Integrase catalytic domain-containing protein</fullName>
    </recommendedName>
</protein>
<dbReference type="PANTHER" id="PTHR37984">
    <property type="entry name" value="PROTEIN CBG26694"/>
    <property type="match status" value="1"/>
</dbReference>
<dbReference type="InterPro" id="IPR001584">
    <property type="entry name" value="Integrase_cat-core"/>
</dbReference>
<organism evidence="2 3">
    <name type="scientific">Hepatospora eriocheir</name>
    <dbReference type="NCBI Taxonomy" id="1081669"/>
    <lineage>
        <taxon>Eukaryota</taxon>
        <taxon>Fungi</taxon>
        <taxon>Fungi incertae sedis</taxon>
        <taxon>Microsporidia</taxon>
        <taxon>Hepatosporidae</taxon>
        <taxon>Hepatospora</taxon>
    </lineage>
</organism>
<dbReference type="Pfam" id="PF17921">
    <property type="entry name" value="Integrase_H2C2"/>
    <property type="match status" value="1"/>
</dbReference>
<dbReference type="GO" id="GO:0005634">
    <property type="term" value="C:nucleus"/>
    <property type="evidence" value="ECO:0007669"/>
    <property type="project" value="UniProtKB-ARBA"/>
</dbReference>
<dbReference type="GO" id="GO:0003676">
    <property type="term" value="F:nucleic acid binding"/>
    <property type="evidence" value="ECO:0007669"/>
    <property type="project" value="InterPro"/>
</dbReference>
<dbReference type="InterPro" id="IPR036397">
    <property type="entry name" value="RNaseH_sf"/>
</dbReference>
<evidence type="ECO:0000313" key="3">
    <source>
        <dbReference type="Proteomes" id="UP000192356"/>
    </source>
</evidence>
<comment type="caution">
    <text evidence="2">The sequence shown here is derived from an EMBL/GenBank/DDBJ whole genome shotgun (WGS) entry which is preliminary data.</text>
</comment>
<evidence type="ECO:0000313" key="2">
    <source>
        <dbReference type="EMBL" id="ORD97961.1"/>
    </source>
</evidence>
<dbReference type="VEuPathDB" id="MicrosporidiaDB:A0H76_435"/>
<keyword evidence="3" id="KW-1185">Reference proteome</keyword>
<dbReference type="PROSITE" id="PS50994">
    <property type="entry name" value="INTEGRASE"/>
    <property type="match status" value="1"/>
</dbReference>
<feature type="domain" description="Integrase catalytic" evidence="1">
    <location>
        <begin position="61"/>
        <end position="138"/>
    </location>
</feature>
<dbReference type="InterPro" id="IPR050951">
    <property type="entry name" value="Retrovirus_Pol_polyprotein"/>
</dbReference>
<reference evidence="2 3" key="1">
    <citation type="journal article" date="2017" name="Environ. Microbiol.">
        <title>Decay of the glycolytic pathway and adaptation to intranuclear parasitism within Enterocytozoonidae microsporidia.</title>
        <authorList>
            <person name="Wiredu Boakye D."/>
            <person name="Jaroenlak P."/>
            <person name="Prachumwat A."/>
            <person name="Williams T.A."/>
            <person name="Bateman K.S."/>
            <person name="Itsathitphaisarn O."/>
            <person name="Sritunyalucksana K."/>
            <person name="Paszkiewicz K.H."/>
            <person name="Moore K.A."/>
            <person name="Stentiford G.D."/>
            <person name="Williams B.A."/>
        </authorList>
    </citation>
    <scope>NUCLEOTIDE SEQUENCE [LARGE SCALE GENOMIC DNA]</scope>
    <source>
        <strain evidence="2 3">GB1</strain>
    </source>
</reference>
<proteinExistence type="predicted"/>
<dbReference type="Gene3D" id="3.30.420.10">
    <property type="entry name" value="Ribonuclease H-like superfamily/Ribonuclease H"/>
    <property type="match status" value="1"/>
</dbReference>
<accession>A0A1X0QDT5</accession>
<evidence type="ECO:0000259" key="1">
    <source>
        <dbReference type="PROSITE" id="PS50994"/>
    </source>
</evidence>
<dbReference type="GO" id="GO:0015074">
    <property type="term" value="P:DNA integration"/>
    <property type="evidence" value="ECO:0007669"/>
    <property type="project" value="InterPro"/>
</dbReference>
<dbReference type="SUPFAM" id="SSF53098">
    <property type="entry name" value="Ribonuclease H-like"/>
    <property type="match status" value="1"/>
</dbReference>
<dbReference type="InterPro" id="IPR041588">
    <property type="entry name" value="Integrase_H2C2"/>
</dbReference>
<sequence length="138" mass="16009">MNDFISKVHELLVYPGTSRLYNTIKNYYFGINLKSQIEEFTKGCIKCQSSKDYVRENKFFYHLSKDNFNELIDTDLVGPYTLSEFKDGEGKVYILTIIDMHSRLVNLHILKNITSDNVAKAIESWLIKYGQPKALLSD</sequence>
<dbReference type="OrthoDB" id="441971at2759"/>
<dbReference type="PANTHER" id="PTHR37984:SF5">
    <property type="entry name" value="PROTEIN NYNRIN-LIKE"/>
    <property type="match status" value="1"/>
</dbReference>
<dbReference type="Proteomes" id="UP000192356">
    <property type="component" value="Unassembled WGS sequence"/>
</dbReference>
<dbReference type="AlphaFoldDB" id="A0A1X0QDT5"/>
<dbReference type="Gene3D" id="1.10.340.70">
    <property type="match status" value="1"/>
</dbReference>
<dbReference type="EMBL" id="LVKB01000005">
    <property type="protein sequence ID" value="ORD97961.1"/>
    <property type="molecule type" value="Genomic_DNA"/>
</dbReference>
<dbReference type="InterPro" id="IPR012337">
    <property type="entry name" value="RNaseH-like_sf"/>
</dbReference>
<dbReference type="VEuPathDB" id="MicrosporidiaDB:HERIO_217"/>
<gene>
    <name evidence="2" type="ORF">HERIO_217</name>
</gene>